<comment type="caution">
    <text evidence="1">The sequence shown here is derived from an EMBL/GenBank/DDBJ whole genome shotgun (WGS) entry which is preliminary data.</text>
</comment>
<name>X1EBW0_9ZZZZ</name>
<gene>
    <name evidence="1" type="ORF">S01H4_63437</name>
</gene>
<feature type="non-terminal residue" evidence="1">
    <location>
        <position position="1"/>
    </location>
</feature>
<reference evidence="1" key="1">
    <citation type="journal article" date="2014" name="Front. Microbiol.">
        <title>High frequency of phylogenetically diverse reductive dehalogenase-homologous genes in deep subseafloor sedimentary metagenomes.</title>
        <authorList>
            <person name="Kawai M."/>
            <person name="Futagami T."/>
            <person name="Toyoda A."/>
            <person name="Takaki Y."/>
            <person name="Nishi S."/>
            <person name="Hori S."/>
            <person name="Arai W."/>
            <person name="Tsubouchi T."/>
            <person name="Morono Y."/>
            <person name="Uchiyama I."/>
            <person name="Ito T."/>
            <person name="Fujiyama A."/>
            <person name="Inagaki F."/>
            <person name="Takami H."/>
        </authorList>
    </citation>
    <scope>NUCLEOTIDE SEQUENCE</scope>
    <source>
        <strain evidence="1">Expedition CK06-06</strain>
    </source>
</reference>
<evidence type="ECO:0000313" key="1">
    <source>
        <dbReference type="EMBL" id="GAH14619.1"/>
    </source>
</evidence>
<protein>
    <submittedName>
        <fullName evidence="1">Uncharacterized protein</fullName>
    </submittedName>
</protein>
<proteinExistence type="predicted"/>
<dbReference type="AlphaFoldDB" id="X1EBW0"/>
<dbReference type="EMBL" id="BART01038147">
    <property type="protein sequence ID" value="GAH14619.1"/>
    <property type="molecule type" value="Genomic_DNA"/>
</dbReference>
<accession>X1EBW0</accession>
<sequence>HTSNISEGLFVPIPTYPPDVIVILGTDKLELLLNINLSLSLSSTPIDHVAPLCTNLNKGSELAALLAPMSK</sequence>
<organism evidence="1">
    <name type="scientific">marine sediment metagenome</name>
    <dbReference type="NCBI Taxonomy" id="412755"/>
    <lineage>
        <taxon>unclassified sequences</taxon>
        <taxon>metagenomes</taxon>
        <taxon>ecological metagenomes</taxon>
    </lineage>
</organism>